<evidence type="ECO:0000256" key="1">
    <source>
        <dbReference type="SAM" id="Phobius"/>
    </source>
</evidence>
<feature type="transmembrane region" description="Helical" evidence="1">
    <location>
        <begin position="12"/>
        <end position="38"/>
    </location>
</feature>
<keyword evidence="1" id="KW-0812">Transmembrane</keyword>
<dbReference type="EMBL" id="DSOK01000312">
    <property type="protein sequence ID" value="HEN16013.1"/>
    <property type="molecule type" value="Genomic_DNA"/>
</dbReference>
<comment type="caution">
    <text evidence="2">The sequence shown here is derived from an EMBL/GenBank/DDBJ whole genome shotgun (WGS) entry which is preliminary data.</text>
</comment>
<evidence type="ECO:0000313" key="2">
    <source>
        <dbReference type="EMBL" id="HEN16013.1"/>
    </source>
</evidence>
<dbReference type="AlphaFoldDB" id="A0A7C2P483"/>
<proteinExistence type="predicted"/>
<sequence>MHVNFPGSAGNAGVAMLVVFAMWIVMAIIHIAFAVAVYRDADQLSLSRRLMFVSPGIWSLATLVGGLFAAAIYWAMHHSRLNPSVPAVAATVPETDDGTLRE</sequence>
<organism evidence="2">
    <name type="scientific">Schlesneria paludicola</name>
    <dbReference type="NCBI Taxonomy" id="360056"/>
    <lineage>
        <taxon>Bacteria</taxon>
        <taxon>Pseudomonadati</taxon>
        <taxon>Planctomycetota</taxon>
        <taxon>Planctomycetia</taxon>
        <taxon>Planctomycetales</taxon>
        <taxon>Planctomycetaceae</taxon>
        <taxon>Schlesneria</taxon>
    </lineage>
</organism>
<keyword evidence="1" id="KW-1133">Transmembrane helix</keyword>
<name>A0A7C2P483_9PLAN</name>
<reference evidence="2" key="1">
    <citation type="journal article" date="2020" name="mSystems">
        <title>Genome- and Community-Level Interaction Insights into Carbon Utilization and Element Cycling Functions of Hydrothermarchaeota in Hydrothermal Sediment.</title>
        <authorList>
            <person name="Zhou Z."/>
            <person name="Liu Y."/>
            <person name="Xu W."/>
            <person name="Pan J."/>
            <person name="Luo Z.H."/>
            <person name="Li M."/>
        </authorList>
    </citation>
    <scope>NUCLEOTIDE SEQUENCE [LARGE SCALE GENOMIC DNA]</scope>
    <source>
        <strain evidence="2">SpSt-339</strain>
    </source>
</reference>
<feature type="transmembrane region" description="Helical" evidence="1">
    <location>
        <begin position="50"/>
        <end position="76"/>
    </location>
</feature>
<protein>
    <submittedName>
        <fullName evidence="2">Uncharacterized protein</fullName>
    </submittedName>
</protein>
<accession>A0A7C2P483</accession>
<keyword evidence="1" id="KW-0472">Membrane</keyword>
<gene>
    <name evidence="2" type="ORF">ENQ76_11165</name>
</gene>